<evidence type="ECO:0000256" key="1">
    <source>
        <dbReference type="SAM" id="Phobius"/>
    </source>
</evidence>
<proteinExistence type="predicted"/>
<accession>A0ABR9MVS5</accession>
<dbReference type="EMBL" id="JADAQT010000065">
    <property type="protein sequence ID" value="MBE1875494.1"/>
    <property type="molecule type" value="Genomic_DNA"/>
</dbReference>
<keyword evidence="3" id="KW-1185">Reference proteome</keyword>
<dbReference type="RefSeq" id="WP_192862065.1">
    <property type="nucleotide sequence ID" value="NZ_JADAQT010000065.1"/>
</dbReference>
<dbReference type="Proteomes" id="UP000625527">
    <property type="component" value="Unassembled WGS sequence"/>
</dbReference>
<sequence>MPSDRKYLELRVSYRSILVVVAVVVTVTVVVALVTTWVAETRQAVVAGSRAHIGTGVWLNSCGPGEGDGAVYPSSDDVVAIQTVRNDARWEVEVVSEEPEAFRFGRLAEHRRDDVRLPEFEAGPPDAETSDRVVIPPGREVAMWIVDPLQEVTFSGGYSAISTVPVRVTSLGVSHETTIELHHPIWLGGGEFDKDRLEAAFEEVCDELNG</sequence>
<feature type="transmembrane region" description="Helical" evidence="1">
    <location>
        <begin position="12"/>
        <end position="39"/>
    </location>
</feature>
<name>A0ABR9MVS5_9MICO</name>
<evidence type="ECO:0000313" key="3">
    <source>
        <dbReference type="Proteomes" id="UP000625527"/>
    </source>
</evidence>
<protein>
    <submittedName>
        <fullName evidence="2">Uncharacterized protein</fullName>
    </submittedName>
</protein>
<keyword evidence="1" id="KW-0472">Membrane</keyword>
<keyword evidence="1" id="KW-0812">Transmembrane</keyword>
<organism evidence="2 3">
    <name type="scientific">Myceligenerans pegani</name>
    <dbReference type="NCBI Taxonomy" id="2776917"/>
    <lineage>
        <taxon>Bacteria</taxon>
        <taxon>Bacillati</taxon>
        <taxon>Actinomycetota</taxon>
        <taxon>Actinomycetes</taxon>
        <taxon>Micrococcales</taxon>
        <taxon>Promicromonosporaceae</taxon>
        <taxon>Myceligenerans</taxon>
    </lineage>
</organism>
<gene>
    <name evidence="2" type="ORF">IHE71_07215</name>
</gene>
<comment type="caution">
    <text evidence="2">The sequence shown here is derived from an EMBL/GenBank/DDBJ whole genome shotgun (WGS) entry which is preliminary data.</text>
</comment>
<keyword evidence="1" id="KW-1133">Transmembrane helix</keyword>
<reference evidence="2 3" key="1">
    <citation type="submission" date="2020-10" db="EMBL/GenBank/DDBJ databases">
        <title>Myceligenerans pegani sp. nov., an endophytic actinomycete isolated from Peganum harmala L. in Xinjiang, China.</title>
        <authorList>
            <person name="Xin L."/>
        </authorList>
    </citation>
    <scope>NUCLEOTIDE SEQUENCE [LARGE SCALE GENOMIC DNA]</scope>
    <source>
        <strain evidence="2 3">TRM65318</strain>
    </source>
</reference>
<evidence type="ECO:0000313" key="2">
    <source>
        <dbReference type="EMBL" id="MBE1875494.1"/>
    </source>
</evidence>